<gene>
    <name evidence="3" type="ORF">E4Q08_11625</name>
</gene>
<dbReference type="Pfam" id="PF01609">
    <property type="entry name" value="DDE_Tnp_1"/>
    <property type="match status" value="1"/>
</dbReference>
<reference evidence="3" key="1">
    <citation type="submission" date="2019-03" db="EMBL/GenBank/DDBJ databases">
        <title>Metabolic reconstructions from genomes of highly enriched 'Candidatus Accumulibacter' and 'Candidatus Competibacter' bioreactor populations.</title>
        <authorList>
            <person name="Annavajhala M.K."/>
            <person name="Welles L."/>
            <person name="Abbas B."/>
            <person name="Sorokin D."/>
            <person name="Park H."/>
            <person name="Van Loosdrecht M."/>
            <person name="Chandran K."/>
        </authorList>
    </citation>
    <scope>NUCLEOTIDE SEQUENCE</scope>
    <source>
        <strain evidence="3">SBR_L</strain>
    </source>
</reference>
<evidence type="ECO:0000313" key="4">
    <source>
        <dbReference type="Proteomes" id="UP000886469"/>
    </source>
</evidence>
<accession>A0ABX1TAL1</accession>
<evidence type="ECO:0000313" key="3">
    <source>
        <dbReference type="EMBL" id="NMQ05867.1"/>
    </source>
</evidence>
<dbReference type="EMBL" id="SPMX01000029">
    <property type="protein sequence ID" value="NMQ05867.1"/>
    <property type="molecule type" value="Genomic_DNA"/>
</dbReference>
<name>A0ABX1TAL1_9PROT</name>
<comment type="caution">
    <text evidence="3">The sequence shown here is derived from an EMBL/GenBank/DDBJ whole genome shotgun (WGS) entry which is preliminary data.</text>
</comment>
<evidence type="ECO:0000256" key="1">
    <source>
        <dbReference type="SAM" id="MobiDB-lite"/>
    </source>
</evidence>
<dbReference type="PANTHER" id="PTHR33408">
    <property type="entry name" value="TRANSPOSASE"/>
    <property type="match status" value="1"/>
</dbReference>
<evidence type="ECO:0000259" key="2">
    <source>
        <dbReference type="Pfam" id="PF01609"/>
    </source>
</evidence>
<feature type="region of interest" description="Disordered" evidence="1">
    <location>
        <begin position="138"/>
        <end position="170"/>
    </location>
</feature>
<sequence length="304" mass="33334">MGLAKENPDAAVDGSKHSALSYGHALKMEARIEKEIEQLLADAKKAESDHEELPVGLNFQKEIGRRKDLLTDIAEAKAKIELRAKGRDAHERAEYEEKMARHLAREALKEAKRKAWEAAYPEKAAKCAATEARKKAKAERQALTTEATETVAPAKTSRVPKEPVPGPRPCDQVNWADEESRIMPVSGGGYEQCYNAQAAVATGTLLVLATTVTQATNDKQQIVPMLEALSQMPACLGSVKDLTADTGYHRTTNANACEDKGITPMIAAAREHHHPDPMARFTQPPPLHHPCPMAPRRYKGWPIA</sequence>
<protein>
    <recommendedName>
        <fullName evidence="2">Transposase IS4-like domain-containing protein</fullName>
    </recommendedName>
</protein>
<feature type="domain" description="Transposase IS4-like" evidence="2">
    <location>
        <begin position="186"/>
        <end position="268"/>
    </location>
</feature>
<dbReference type="Proteomes" id="UP000886469">
    <property type="component" value="Unassembled WGS sequence"/>
</dbReference>
<dbReference type="InterPro" id="IPR002559">
    <property type="entry name" value="Transposase_11"/>
</dbReference>
<proteinExistence type="predicted"/>
<keyword evidence="4" id="KW-1185">Reference proteome</keyword>
<organism evidence="3 4">
    <name type="scientific">Candidatus Accumulibacter contiguus</name>
    <dbReference type="NCBI Taxonomy" id="2954381"/>
    <lineage>
        <taxon>Bacteria</taxon>
        <taxon>Pseudomonadati</taxon>
        <taxon>Pseudomonadota</taxon>
        <taxon>Betaproteobacteria</taxon>
        <taxon>Candidatus Accumulibacter</taxon>
    </lineage>
</organism>